<dbReference type="Gene3D" id="3.40.30.10">
    <property type="entry name" value="Glutaredoxin"/>
    <property type="match status" value="1"/>
</dbReference>
<evidence type="ECO:0000313" key="4">
    <source>
        <dbReference type="EMBL" id="ADD96548.1"/>
    </source>
</evidence>
<protein>
    <submittedName>
        <fullName evidence="4">Uncharacterized protein</fullName>
    </submittedName>
</protein>
<dbReference type="InterPro" id="IPR019196">
    <property type="entry name" value="ABC_transp_unknown"/>
</dbReference>
<feature type="transmembrane region" description="Helical" evidence="1">
    <location>
        <begin position="45"/>
        <end position="63"/>
    </location>
</feature>
<keyword evidence="1" id="KW-0812">Transmembrane</keyword>
<feature type="transmembrane region" description="Helical" evidence="1">
    <location>
        <begin position="520"/>
        <end position="544"/>
    </location>
</feature>
<feature type="transmembrane region" description="Helical" evidence="1">
    <location>
        <begin position="84"/>
        <end position="102"/>
    </location>
</feature>
<evidence type="ECO:0000259" key="3">
    <source>
        <dbReference type="Pfam" id="PF23357"/>
    </source>
</evidence>
<name>D6PLE7_9ZZZZ</name>
<accession>D6PLE7</accession>
<proteinExistence type="predicted"/>
<dbReference type="InterPro" id="IPR055396">
    <property type="entry name" value="DUF7088"/>
</dbReference>
<dbReference type="AlphaFoldDB" id="D6PLE7"/>
<keyword evidence="1" id="KW-1133">Transmembrane helix</keyword>
<keyword evidence="1" id="KW-0472">Membrane</keyword>
<dbReference type="Pfam" id="PF23357">
    <property type="entry name" value="DUF7088"/>
    <property type="match status" value="1"/>
</dbReference>
<organism evidence="4">
    <name type="scientific">uncultured organism MedDCM-OCT-S11-C346</name>
    <dbReference type="NCBI Taxonomy" id="743660"/>
    <lineage>
        <taxon>unclassified sequences</taxon>
        <taxon>environmental samples</taxon>
    </lineage>
</organism>
<dbReference type="Pfam" id="PF09822">
    <property type="entry name" value="ABC_transp_aux"/>
    <property type="match status" value="1"/>
</dbReference>
<evidence type="ECO:0000259" key="2">
    <source>
        <dbReference type="Pfam" id="PF09822"/>
    </source>
</evidence>
<dbReference type="EMBL" id="GU943147">
    <property type="protein sequence ID" value="ADD96548.1"/>
    <property type="molecule type" value="Genomic_DNA"/>
</dbReference>
<feature type="domain" description="ABC-type uncharacterised transport system" evidence="2">
    <location>
        <begin position="224"/>
        <end position="476"/>
    </location>
</feature>
<reference evidence="4" key="1">
    <citation type="journal article" date="2010" name="ISME J.">
        <title>Metagenome of the Mediterranean deep chlorophyll maximum studied by direct and fosmid library 454 pyrosequencing.</title>
        <authorList>
            <person name="Ghai R."/>
            <person name="Martin-Cuadrado A.B."/>
            <person name="Molto A.G."/>
            <person name="Heredia I.G."/>
            <person name="Cabrera R."/>
            <person name="Martin J."/>
            <person name="Verdu M."/>
            <person name="Deschamps P."/>
            <person name="Moreira D."/>
            <person name="Lopez-Garcia P."/>
            <person name="Mira A."/>
            <person name="Rodriguez-Valera F."/>
        </authorList>
    </citation>
    <scope>NUCLEOTIDE SEQUENCE</scope>
</reference>
<sequence>MSQTETKKSSWITNTGRMLGAIGAVLLISVPLTWGLSQEVAFQGLVTWKLILAFVCEAIYFLTNKESLKEKAGARSTLMWSMTLISSLIVLALVGVANYLAVSNDREWDLTRDKVFSLSDQTQSILSRLDQDVQVYAFFNRKEAAFNMIAREVFERYEALNKRFKYEIIDIEGSARETRMAEEYEIEEKGARVVLMAGGKTARARDLSEEAITNALIQVTQKTKKLVHVLTGHGELSFEDANSDFKAIAFAQAILKEGYDVELLNLINPNTITEEQLTVVVGDDSALPELVIPPEVRYLIIAGPRSALLAPELKALNQYLEAGGRAMVMMEPSSDGGMSEFLKQWRVELRDDMIVDPNPARRELGLSALEPVVLPAETGHPITKKLTHAAVMKTARTVGTAPGTSVVNVTPLLTANNTAWGETNLEDGVAGYDETDSPDNSVGLVVTRDIPRAPDNISSQARLIVFGDSDWATDEYFAVHANQDYLLNSLNWMADEEGSITIRPKMRQASRLSLTGTDMMYLKFFSLDVLPMCIVALGLGIVLIRRQK</sequence>
<evidence type="ECO:0000256" key="1">
    <source>
        <dbReference type="SAM" id="Phobius"/>
    </source>
</evidence>
<feature type="domain" description="DUF7088" evidence="3">
    <location>
        <begin position="113"/>
        <end position="190"/>
    </location>
</feature>